<sequence length="240" mass="28099">MTIYYHFREFKKWVKEHFGPLEKDYNPHHGFEPYWPGGDWLFKDPELPPHETTTKVPLVCGEECNYLYTRIGKVCGRQVSNAEHHVCVTFFGLFCITPPYDEFHRGFYTFDTYCKFLDAQCRTTIGERWILVHEGECHNNLDPYFRPINNTKQPRQRLSTYFKNLSMRFKDADLPPPLRQGVAMPLDRLGPPPDLQELLQPEDLAARYPNTAAGTMALPYTVKQHIRNFMKNLMFGNSGD</sequence>
<name>A0AAV1JYE1_9NEOP</name>
<evidence type="ECO:0000313" key="2">
    <source>
        <dbReference type="Proteomes" id="UP001497472"/>
    </source>
</evidence>
<dbReference type="Proteomes" id="UP001497472">
    <property type="component" value="Unassembled WGS sequence"/>
</dbReference>
<keyword evidence="2" id="KW-1185">Reference proteome</keyword>
<reference evidence="1 2" key="1">
    <citation type="submission" date="2023-11" db="EMBL/GenBank/DDBJ databases">
        <authorList>
            <person name="Okamura Y."/>
        </authorList>
    </citation>
    <scope>NUCLEOTIDE SEQUENCE [LARGE SCALE GENOMIC DNA]</scope>
</reference>
<protein>
    <submittedName>
        <fullName evidence="1">Uncharacterized protein</fullName>
    </submittedName>
</protein>
<dbReference type="AlphaFoldDB" id="A0AAV1JYE1"/>
<gene>
    <name evidence="1" type="ORF">LNINA_LOCUS12351</name>
</gene>
<accession>A0AAV1JYE1</accession>
<organism evidence="1 2">
    <name type="scientific">Leptosia nina</name>
    <dbReference type="NCBI Taxonomy" id="320188"/>
    <lineage>
        <taxon>Eukaryota</taxon>
        <taxon>Metazoa</taxon>
        <taxon>Ecdysozoa</taxon>
        <taxon>Arthropoda</taxon>
        <taxon>Hexapoda</taxon>
        <taxon>Insecta</taxon>
        <taxon>Pterygota</taxon>
        <taxon>Neoptera</taxon>
        <taxon>Endopterygota</taxon>
        <taxon>Lepidoptera</taxon>
        <taxon>Glossata</taxon>
        <taxon>Ditrysia</taxon>
        <taxon>Papilionoidea</taxon>
        <taxon>Pieridae</taxon>
        <taxon>Pierinae</taxon>
        <taxon>Leptosia</taxon>
    </lineage>
</organism>
<proteinExistence type="predicted"/>
<evidence type="ECO:0000313" key="1">
    <source>
        <dbReference type="EMBL" id="CAK1553346.1"/>
    </source>
</evidence>
<dbReference type="EMBL" id="CAVLEF010000218">
    <property type="protein sequence ID" value="CAK1553346.1"/>
    <property type="molecule type" value="Genomic_DNA"/>
</dbReference>
<comment type="caution">
    <text evidence="1">The sequence shown here is derived from an EMBL/GenBank/DDBJ whole genome shotgun (WGS) entry which is preliminary data.</text>
</comment>